<reference evidence="3" key="1">
    <citation type="submission" date="2020-06" db="EMBL/GenBank/DDBJ databases">
        <title>A chromosome-scale genome assembly of Talaromyces rugulosus W13939.</title>
        <authorList>
            <person name="Wang B."/>
            <person name="Guo L."/>
            <person name="Ye K."/>
            <person name="Wang L."/>
        </authorList>
    </citation>
    <scope>NUCLEOTIDE SEQUENCE [LARGE SCALE GENOMIC DNA]</scope>
    <source>
        <strain evidence="3">W13939</strain>
    </source>
</reference>
<dbReference type="GeneID" id="55999454"/>
<dbReference type="KEGG" id="trg:TRUGW13939_11978"/>
<evidence type="ECO:0000259" key="1">
    <source>
        <dbReference type="Pfam" id="PF12146"/>
    </source>
</evidence>
<dbReference type="PANTHER" id="PTHR43798">
    <property type="entry name" value="MONOACYLGLYCEROL LIPASE"/>
    <property type="match status" value="1"/>
</dbReference>
<protein>
    <recommendedName>
        <fullName evidence="1">Serine aminopeptidase S33 domain-containing protein</fullName>
    </recommendedName>
</protein>
<dbReference type="AlphaFoldDB" id="A0A7H8RE91"/>
<keyword evidence="3" id="KW-1185">Reference proteome</keyword>
<dbReference type="InterPro" id="IPR050266">
    <property type="entry name" value="AB_hydrolase_sf"/>
</dbReference>
<feature type="domain" description="Serine aminopeptidase S33" evidence="1">
    <location>
        <begin position="29"/>
        <end position="277"/>
    </location>
</feature>
<gene>
    <name evidence="2" type="ORF">TRUGW13939_11978</name>
</gene>
<name>A0A7H8RE91_TALRU</name>
<accession>A0A7H8RE91</accession>
<organism evidence="2 3">
    <name type="scientific">Talaromyces rugulosus</name>
    <name type="common">Penicillium rugulosum</name>
    <dbReference type="NCBI Taxonomy" id="121627"/>
    <lineage>
        <taxon>Eukaryota</taxon>
        <taxon>Fungi</taxon>
        <taxon>Dikarya</taxon>
        <taxon>Ascomycota</taxon>
        <taxon>Pezizomycotina</taxon>
        <taxon>Eurotiomycetes</taxon>
        <taxon>Eurotiomycetidae</taxon>
        <taxon>Eurotiales</taxon>
        <taxon>Trichocomaceae</taxon>
        <taxon>Talaromyces</taxon>
        <taxon>Talaromyces sect. Islandici</taxon>
    </lineage>
</organism>
<dbReference type="Proteomes" id="UP000509510">
    <property type="component" value="Chromosome VI"/>
</dbReference>
<proteinExistence type="predicted"/>
<sequence>MLSQKSSHYQVSPETNLHIVQTGNPTGPLVVLLHGLGGSTETFVPVLPYLNPETNRIVSVDLEGFGKTGLSSPDIKLSIPRYVDELESLVALLQKPADGDDAAAAAEPAENFTKQRVVIIGHSLGSIIAMHYAAKHPEQTSGLALLGPGRSIAHIPVARERMLSLATKARVEGISAVADVAAISNFPAQSVPPVPGGLRESVRQAVATCNAEAYAKTCEAVAGLDHLDPDYGLINVPTLLLAGSGDVISPPDRSVALRELIGDNSWVTVLQDVGHQMILQDLYGSIKAIRNLLQKVTA</sequence>
<evidence type="ECO:0000313" key="3">
    <source>
        <dbReference type="Proteomes" id="UP000509510"/>
    </source>
</evidence>
<dbReference type="GO" id="GO:0016020">
    <property type="term" value="C:membrane"/>
    <property type="evidence" value="ECO:0007669"/>
    <property type="project" value="TreeGrafter"/>
</dbReference>
<dbReference type="OrthoDB" id="190201at2759"/>
<dbReference type="PANTHER" id="PTHR43798:SF33">
    <property type="entry name" value="HYDROLASE, PUTATIVE (AFU_ORTHOLOGUE AFUA_2G14860)-RELATED"/>
    <property type="match status" value="1"/>
</dbReference>
<dbReference type="RefSeq" id="XP_035350975.1">
    <property type="nucleotide sequence ID" value="XM_035495082.1"/>
</dbReference>
<dbReference type="Gene3D" id="3.40.50.1820">
    <property type="entry name" value="alpha/beta hydrolase"/>
    <property type="match status" value="1"/>
</dbReference>
<dbReference type="InterPro" id="IPR022742">
    <property type="entry name" value="Hydrolase_4"/>
</dbReference>
<dbReference type="InterPro" id="IPR029058">
    <property type="entry name" value="AB_hydrolase_fold"/>
</dbReference>
<dbReference type="EMBL" id="CP055903">
    <property type="protein sequence ID" value="QKX64802.1"/>
    <property type="molecule type" value="Genomic_DNA"/>
</dbReference>
<dbReference type="Pfam" id="PF12146">
    <property type="entry name" value="Hydrolase_4"/>
    <property type="match status" value="1"/>
</dbReference>
<evidence type="ECO:0000313" key="2">
    <source>
        <dbReference type="EMBL" id="QKX64802.1"/>
    </source>
</evidence>
<dbReference type="SUPFAM" id="SSF53474">
    <property type="entry name" value="alpha/beta-Hydrolases"/>
    <property type="match status" value="1"/>
</dbReference>